<protein>
    <recommendedName>
        <fullName evidence="6">Protein kinase domain-containing protein</fullName>
    </recommendedName>
</protein>
<evidence type="ECO:0000256" key="1">
    <source>
        <dbReference type="ARBA" id="ARBA00022679"/>
    </source>
</evidence>
<evidence type="ECO:0000313" key="7">
    <source>
        <dbReference type="EMBL" id="CAE6520859.1"/>
    </source>
</evidence>
<dbReference type="GO" id="GO:0005524">
    <property type="term" value="F:ATP binding"/>
    <property type="evidence" value="ECO:0007669"/>
    <property type="project" value="InterPro"/>
</dbReference>
<dbReference type="Pfam" id="PF07714">
    <property type="entry name" value="PK_Tyr_Ser-Thr"/>
    <property type="match status" value="1"/>
</dbReference>
<keyword evidence="5" id="KW-0175">Coiled coil</keyword>
<dbReference type="InterPro" id="IPR008271">
    <property type="entry name" value="Ser/Thr_kinase_AS"/>
</dbReference>
<evidence type="ECO:0000256" key="3">
    <source>
        <dbReference type="ARBA" id="ARBA00022777"/>
    </source>
</evidence>
<name>A0A8H3DD81_9AGAM</name>
<dbReference type="GO" id="GO:0004674">
    <property type="term" value="F:protein serine/threonine kinase activity"/>
    <property type="evidence" value="ECO:0007669"/>
    <property type="project" value="TreeGrafter"/>
</dbReference>
<organism evidence="7 8">
    <name type="scientific">Rhizoctonia solani</name>
    <dbReference type="NCBI Taxonomy" id="456999"/>
    <lineage>
        <taxon>Eukaryota</taxon>
        <taxon>Fungi</taxon>
        <taxon>Dikarya</taxon>
        <taxon>Basidiomycota</taxon>
        <taxon>Agaricomycotina</taxon>
        <taxon>Agaricomycetes</taxon>
        <taxon>Cantharellales</taxon>
        <taxon>Ceratobasidiaceae</taxon>
        <taxon>Rhizoctonia</taxon>
    </lineage>
</organism>
<dbReference type="Gene3D" id="1.10.510.10">
    <property type="entry name" value="Transferase(Phosphotransferase) domain 1"/>
    <property type="match status" value="3"/>
</dbReference>
<gene>
    <name evidence="7" type="ORF">RDB_LOCUS155385</name>
</gene>
<evidence type="ECO:0000256" key="2">
    <source>
        <dbReference type="ARBA" id="ARBA00022741"/>
    </source>
</evidence>
<dbReference type="PROSITE" id="PS50011">
    <property type="entry name" value="PROTEIN_KINASE_DOM"/>
    <property type="match status" value="3"/>
</dbReference>
<keyword evidence="4" id="KW-0067">ATP-binding</keyword>
<evidence type="ECO:0000259" key="6">
    <source>
        <dbReference type="PROSITE" id="PS50011"/>
    </source>
</evidence>
<evidence type="ECO:0000256" key="4">
    <source>
        <dbReference type="ARBA" id="ARBA00022840"/>
    </source>
</evidence>
<keyword evidence="3" id="KW-0418">Kinase</keyword>
<dbReference type="InterPro" id="IPR011009">
    <property type="entry name" value="Kinase-like_dom_sf"/>
</dbReference>
<dbReference type="Proteomes" id="UP000663861">
    <property type="component" value="Unassembled WGS sequence"/>
</dbReference>
<feature type="domain" description="Protein kinase" evidence="6">
    <location>
        <begin position="681"/>
        <end position="913"/>
    </location>
</feature>
<dbReference type="AlphaFoldDB" id="A0A8H3DD81"/>
<dbReference type="PANTHER" id="PTHR44329:SF288">
    <property type="entry name" value="MITOGEN-ACTIVATED PROTEIN KINASE KINASE KINASE 20"/>
    <property type="match status" value="1"/>
</dbReference>
<dbReference type="PANTHER" id="PTHR44329">
    <property type="entry name" value="SERINE/THREONINE-PROTEIN KINASE TNNI3K-RELATED"/>
    <property type="match status" value="1"/>
</dbReference>
<dbReference type="InterPro" id="IPR051681">
    <property type="entry name" value="Ser/Thr_Kinases-Pseudokinases"/>
</dbReference>
<dbReference type="Pfam" id="PF00069">
    <property type="entry name" value="Pkinase"/>
    <property type="match status" value="2"/>
</dbReference>
<feature type="domain" description="Protein kinase" evidence="6">
    <location>
        <begin position="31"/>
        <end position="310"/>
    </location>
</feature>
<dbReference type="EMBL" id="CAJMWY010004142">
    <property type="protein sequence ID" value="CAE6520859.1"/>
    <property type="molecule type" value="Genomic_DNA"/>
</dbReference>
<dbReference type="SUPFAM" id="SSF56112">
    <property type="entry name" value="Protein kinase-like (PK-like)"/>
    <property type="match status" value="3"/>
</dbReference>
<evidence type="ECO:0000313" key="8">
    <source>
        <dbReference type="Proteomes" id="UP000663861"/>
    </source>
</evidence>
<dbReference type="InterPro" id="IPR001245">
    <property type="entry name" value="Ser-Thr/Tyr_kinase_cat_dom"/>
</dbReference>
<comment type="caution">
    <text evidence="7">The sequence shown here is derived from an EMBL/GenBank/DDBJ whole genome shotgun (WGS) entry which is preliminary data.</text>
</comment>
<accession>A0A8H3DD81</accession>
<sequence length="913" mass="102558">MSRIYTSPLWSGALGATSDITKFVQVSRVAQNLYEEAGLGGSADIFSGEYVTQNGEVTRVAIKCIRAFNLEKNIEEEMERLEKKLVRELKMWRTLSGGTNIIELLGIMSGVGPLPSFVCKLCPWNLQDYLERKTPLPRHTKMMTDTLRGLSYMHGLDSGPIAHGDMKLTNVLVTSDETALICDFGRSRQHDDKPNEAFLTNSSPFAATVRYMSPELLVPESAEPSPAADMWAYGCIALEILCRIQPYHETTSDVVVAELIRSGQPPSGRPHGPRGSLINDTLWNSLSSCWQAQDWRPTAHGFLEDLNKMLQNGEVPRSPVSMNLLTRLGSEPIPEWPMEIEDMNGQLRSFTVISRGVRSTVYSAFLESSRVVAVKVPRLNASLNNQVRHDHLEYIFRKVVTSRYGVRHPNIIDFLGITSGFSPHEGLVFEIAFRWSLDKYRTKKPVMSEHYHRSTDPNPSHYSLICDILEGLKFIHGYPIPIVHGDLKPENISVDKQGRAKISLISFGRILAGLPLDVGVTATIESVLSFRWMSPELVTANNPQPTTESDMWTFACVCFWLLTLHEPYASIERDDLAGIEIMRGHPPATLAHVYRRASWTTNGLWNAIGKCWRQDPLHRPSATEFMRLLKNLEGREVKWLPSNVVDLTNKVRFDSSQLQMDNQVASYQSLWRMMSDTRPRVVQECQIDMGLYEATYVPKWYSRATRVVIKAFYGFESNSLARVAHHSIVPNEVAIMAQIEHPNIHKLLGIDSSAEYQLAPYVVLEPLPQITLEHLFVQPQTGFLDRIRVLRDIASAITYLHGHRNGCIAHGNICPTNIYISPDGQAKLTNFTCAFQYISGDPTPSRQWSEAVSIAEHPSLYCSPESQIIPNSGLELTFPTLTGDVWSFGSVMLSASLLSIPMVLGRPTEYGFI</sequence>
<feature type="domain" description="Protein kinase" evidence="6">
    <location>
        <begin position="347"/>
        <end position="640"/>
    </location>
</feature>
<dbReference type="PROSITE" id="PS00108">
    <property type="entry name" value="PROTEIN_KINASE_ST"/>
    <property type="match status" value="1"/>
</dbReference>
<evidence type="ECO:0000256" key="5">
    <source>
        <dbReference type="SAM" id="Coils"/>
    </source>
</evidence>
<proteinExistence type="predicted"/>
<keyword evidence="2" id="KW-0547">Nucleotide-binding</keyword>
<keyword evidence="1" id="KW-0808">Transferase</keyword>
<dbReference type="SMART" id="SM00220">
    <property type="entry name" value="S_TKc"/>
    <property type="match status" value="2"/>
</dbReference>
<feature type="coiled-coil region" evidence="5">
    <location>
        <begin position="64"/>
        <end position="91"/>
    </location>
</feature>
<dbReference type="InterPro" id="IPR000719">
    <property type="entry name" value="Prot_kinase_dom"/>
</dbReference>
<reference evidence="7" key="1">
    <citation type="submission" date="2021-01" db="EMBL/GenBank/DDBJ databases">
        <authorList>
            <person name="Kaushik A."/>
        </authorList>
    </citation>
    <scope>NUCLEOTIDE SEQUENCE</scope>
    <source>
        <strain evidence="7">AG4-RS23</strain>
    </source>
</reference>